<evidence type="ECO:0000256" key="1">
    <source>
        <dbReference type="ARBA" id="ARBA00004123"/>
    </source>
</evidence>
<gene>
    <name evidence="7" type="primary">LOC106474749</name>
</gene>
<feature type="compositionally biased region" description="Basic residues" evidence="4">
    <location>
        <begin position="1"/>
        <end position="10"/>
    </location>
</feature>
<evidence type="ECO:0000313" key="7">
    <source>
        <dbReference type="RefSeq" id="XP_022235782.1"/>
    </source>
</evidence>
<name>A0ABM1RWM7_LIMPO</name>
<protein>
    <submittedName>
        <fullName evidence="7">Uncharacterized protein LOC106474749</fullName>
    </submittedName>
</protein>
<dbReference type="PANTHER" id="PTHR14369:SF0">
    <property type="entry name" value="SURFEIT LOCUS PROTEIN 6"/>
    <property type="match status" value="1"/>
</dbReference>
<sequence length="468" mass="54264">MKMKNNKQRKGNVGSNISDANSQKFNESDKGTLGLTLSLNHNGNEEHTESVIHTSEFMNFSPKEREAAQKVINNNTKKKKTIANVDNHDVELEDSFRAFNEDGGENLSTLTLSERLEKEDAFIQSLIDTIPPKFYFDQETRELITAEKHAYAEEKQTGNFLSLANDAATISSLELVLMVGSCQYYSWHFTATPCPDFHLFGLVQLWMAPGLQGYVGTLTIDAFATHWNTQLMAFSPVPHPWAFAEDAFSQEWTGLHLSQRKGLTKHEWREKRKIRNKMNQLKKKDKQKKMKVKKVGSNTFSTKNLNTELLPRQKPRPIYNKEGKLVYSKFDFSESGIPERKKGEYSGKNHKKIIERVQQDKIKLQKLEGQNPEKAQELQEKTSWMKAIYKSEGVKVKDNIELLKKSMKKEEQKKKKSRKQWQTRLDDAKKIQYEKQKKRRDNIHAKKQEKIDKKIKRAKKKGRLIPGF</sequence>
<comment type="subcellular location">
    <subcellularLocation>
        <location evidence="1">Nucleus</location>
    </subcellularLocation>
</comment>
<feature type="compositionally biased region" description="Basic and acidic residues" evidence="4">
    <location>
        <begin position="424"/>
        <end position="435"/>
    </location>
</feature>
<feature type="compositionally biased region" description="Basic residues" evidence="4">
    <location>
        <begin position="453"/>
        <end position="468"/>
    </location>
</feature>
<keyword evidence="6" id="KW-1185">Reference proteome</keyword>
<evidence type="ECO:0000259" key="5">
    <source>
        <dbReference type="Pfam" id="PF04935"/>
    </source>
</evidence>
<evidence type="ECO:0000256" key="4">
    <source>
        <dbReference type="SAM" id="MobiDB-lite"/>
    </source>
</evidence>
<feature type="compositionally biased region" description="Basic and acidic residues" evidence="4">
    <location>
        <begin position="442"/>
        <end position="452"/>
    </location>
</feature>
<organism evidence="6 7">
    <name type="scientific">Limulus polyphemus</name>
    <name type="common">Atlantic horseshoe crab</name>
    <dbReference type="NCBI Taxonomy" id="6850"/>
    <lineage>
        <taxon>Eukaryota</taxon>
        <taxon>Metazoa</taxon>
        <taxon>Ecdysozoa</taxon>
        <taxon>Arthropoda</taxon>
        <taxon>Chelicerata</taxon>
        <taxon>Merostomata</taxon>
        <taxon>Xiphosura</taxon>
        <taxon>Limulidae</taxon>
        <taxon>Limulus</taxon>
    </lineage>
</organism>
<accession>A0ABM1RWM7</accession>
<reference evidence="7" key="1">
    <citation type="submission" date="2025-08" db="UniProtKB">
        <authorList>
            <consortium name="RefSeq"/>
        </authorList>
    </citation>
    <scope>IDENTIFICATION</scope>
    <source>
        <tissue evidence="7">Muscle</tissue>
    </source>
</reference>
<keyword evidence="3" id="KW-0539">Nucleus</keyword>
<dbReference type="GeneID" id="106474749"/>
<evidence type="ECO:0000313" key="6">
    <source>
        <dbReference type="Proteomes" id="UP000694941"/>
    </source>
</evidence>
<dbReference type="PANTHER" id="PTHR14369">
    <property type="entry name" value="SURFEIT LOCUS PROTEIN 6"/>
    <property type="match status" value="1"/>
</dbReference>
<proteinExistence type="inferred from homology"/>
<feature type="domain" description="Ribosomal RNA-processing protein 14/surfeit locus protein 6 C-terminal" evidence="5">
    <location>
        <begin position="270"/>
        <end position="455"/>
    </location>
</feature>
<evidence type="ECO:0000256" key="3">
    <source>
        <dbReference type="ARBA" id="ARBA00023242"/>
    </source>
</evidence>
<comment type="similarity">
    <text evidence="2">Belongs to the SURF6 family.</text>
</comment>
<evidence type="ECO:0000256" key="2">
    <source>
        <dbReference type="ARBA" id="ARBA00005904"/>
    </source>
</evidence>
<dbReference type="Proteomes" id="UP000694941">
    <property type="component" value="Unplaced"/>
</dbReference>
<dbReference type="InterPro" id="IPR007019">
    <property type="entry name" value="SURF6"/>
</dbReference>
<dbReference type="InterPro" id="IPR029190">
    <property type="entry name" value="Rrp14/SURF6_C"/>
</dbReference>
<feature type="region of interest" description="Disordered" evidence="4">
    <location>
        <begin position="407"/>
        <end position="468"/>
    </location>
</feature>
<feature type="compositionally biased region" description="Polar residues" evidence="4">
    <location>
        <begin position="13"/>
        <end position="25"/>
    </location>
</feature>
<feature type="region of interest" description="Disordered" evidence="4">
    <location>
        <begin position="1"/>
        <end position="30"/>
    </location>
</feature>
<dbReference type="RefSeq" id="XP_022235782.1">
    <property type="nucleotide sequence ID" value="XM_022380074.1"/>
</dbReference>
<dbReference type="Pfam" id="PF04935">
    <property type="entry name" value="SURF6"/>
    <property type="match status" value="1"/>
</dbReference>